<dbReference type="Proteomes" id="UP000326354">
    <property type="component" value="Chromosome"/>
</dbReference>
<protein>
    <recommendedName>
        <fullName evidence="4">CARDB domain-containing protein</fullName>
    </recommendedName>
</protein>
<dbReference type="EMBL" id="AP019860">
    <property type="protein sequence ID" value="BBM87415.1"/>
    <property type="molecule type" value="Genomic_DNA"/>
</dbReference>
<evidence type="ECO:0000313" key="2">
    <source>
        <dbReference type="EMBL" id="BBM87415.1"/>
    </source>
</evidence>
<sequence>MKKAVLIAMILACVCVVADDKKVVPHHDKIPNRTIRPVLLPDLILATVRLSHTPQGWVLSGHVYNCGHKSTSVRSVEVKIVGYKWDWKRKTHYQVFSQRINVPLSQRFGPNHYRKFSLKLNKKLIPGRDGGYIQLHVDPNNRIKERNAGNNIAHEFLKPVE</sequence>
<dbReference type="RefSeq" id="WP_151971437.1">
    <property type="nucleotide sequence ID" value="NZ_AP019860.1"/>
</dbReference>
<organism evidence="2 3">
    <name type="scientific">Uabimicrobium amorphum</name>
    <dbReference type="NCBI Taxonomy" id="2596890"/>
    <lineage>
        <taxon>Bacteria</taxon>
        <taxon>Pseudomonadati</taxon>
        <taxon>Planctomycetota</taxon>
        <taxon>Candidatus Uabimicrobiia</taxon>
        <taxon>Candidatus Uabimicrobiales</taxon>
        <taxon>Candidatus Uabimicrobiaceae</taxon>
        <taxon>Candidatus Uabimicrobium</taxon>
    </lineage>
</organism>
<evidence type="ECO:0000313" key="3">
    <source>
        <dbReference type="Proteomes" id="UP000326354"/>
    </source>
</evidence>
<proteinExistence type="predicted"/>
<keyword evidence="1" id="KW-0732">Signal</keyword>
<dbReference type="AlphaFoldDB" id="A0A5S9IVQ3"/>
<feature type="signal peptide" evidence="1">
    <location>
        <begin position="1"/>
        <end position="18"/>
    </location>
</feature>
<feature type="chain" id="PRO_5024933144" description="CARDB domain-containing protein" evidence="1">
    <location>
        <begin position="19"/>
        <end position="161"/>
    </location>
</feature>
<gene>
    <name evidence="2" type="ORF">UABAM_05824</name>
</gene>
<keyword evidence="3" id="KW-1185">Reference proteome</keyword>
<accession>A0A5S9IVQ3</accession>
<evidence type="ECO:0000256" key="1">
    <source>
        <dbReference type="SAM" id="SignalP"/>
    </source>
</evidence>
<evidence type="ECO:0008006" key="4">
    <source>
        <dbReference type="Google" id="ProtNLM"/>
    </source>
</evidence>
<reference evidence="2 3" key="1">
    <citation type="submission" date="2019-08" db="EMBL/GenBank/DDBJ databases">
        <title>Complete genome sequence of Candidatus Uab amorphum.</title>
        <authorList>
            <person name="Shiratori T."/>
            <person name="Suzuki S."/>
            <person name="Kakizawa Y."/>
            <person name="Ishida K."/>
        </authorList>
    </citation>
    <scope>NUCLEOTIDE SEQUENCE [LARGE SCALE GENOMIC DNA]</scope>
    <source>
        <strain evidence="2 3">SRT547</strain>
    </source>
</reference>
<dbReference type="KEGG" id="uam:UABAM_05824"/>
<name>A0A5S9IVQ3_UABAM</name>